<dbReference type="PANTHER" id="PTHR38886">
    <property type="entry name" value="SESA DOMAIN-CONTAINING PROTEIN"/>
    <property type="match status" value="1"/>
</dbReference>
<keyword evidence="1" id="KW-0732">Signal</keyword>
<evidence type="ECO:0000313" key="2">
    <source>
        <dbReference type="EMBL" id="KAK3385732.1"/>
    </source>
</evidence>
<feature type="chain" id="PRO_5041998522" description="Fungal N-terminal domain-containing protein" evidence="1">
    <location>
        <begin position="22"/>
        <end position="156"/>
    </location>
</feature>
<evidence type="ECO:0008006" key="4">
    <source>
        <dbReference type="Google" id="ProtNLM"/>
    </source>
</evidence>
<reference evidence="2" key="1">
    <citation type="journal article" date="2023" name="Mol. Phylogenet. Evol.">
        <title>Genome-scale phylogeny and comparative genomics of the fungal order Sordariales.</title>
        <authorList>
            <person name="Hensen N."/>
            <person name="Bonometti L."/>
            <person name="Westerberg I."/>
            <person name="Brannstrom I.O."/>
            <person name="Guillou S."/>
            <person name="Cros-Aarteil S."/>
            <person name="Calhoun S."/>
            <person name="Haridas S."/>
            <person name="Kuo A."/>
            <person name="Mondo S."/>
            <person name="Pangilinan J."/>
            <person name="Riley R."/>
            <person name="LaButti K."/>
            <person name="Andreopoulos B."/>
            <person name="Lipzen A."/>
            <person name="Chen C."/>
            <person name="Yan M."/>
            <person name="Daum C."/>
            <person name="Ng V."/>
            <person name="Clum A."/>
            <person name="Steindorff A."/>
            <person name="Ohm R.A."/>
            <person name="Martin F."/>
            <person name="Silar P."/>
            <person name="Natvig D.O."/>
            <person name="Lalanne C."/>
            <person name="Gautier V."/>
            <person name="Ament-Velasquez S.L."/>
            <person name="Kruys A."/>
            <person name="Hutchinson M.I."/>
            <person name="Powell A.J."/>
            <person name="Barry K."/>
            <person name="Miller A.N."/>
            <person name="Grigoriev I.V."/>
            <person name="Debuchy R."/>
            <person name="Gladieux P."/>
            <person name="Hiltunen Thoren M."/>
            <person name="Johannesson H."/>
        </authorList>
    </citation>
    <scope>NUCLEOTIDE SEQUENCE</scope>
    <source>
        <strain evidence="2">CBS 232.78</strain>
    </source>
</reference>
<gene>
    <name evidence="2" type="ORF">B0H63DRAFT_449745</name>
</gene>
<protein>
    <recommendedName>
        <fullName evidence="4">Fungal N-terminal domain-containing protein</fullName>
    </recommendedName>
</protein>
<dbReference type="PANTHER" id="PTHR38886:SF1">
    <property type="entry name" value="NACHT-NTPASE AND P-LOOP NTPASES N-TERMINAL DOMAIN-CONTAINING PROTEIN"/>
    <property type="match status" value="1"/>
</dbReference>
<name>A0AAE0TZX4_9PEZI</name>
<organism evidence="2 3">
    <name type="scientific">Podospora didyma</name>
    <dbReference type="NCBI Taxonomy" id="330526"/>
    <lineage>
        <taxon>Eukaryota</taxon>
        <taxon>Fungi</taxon>
        <taxon>Dikarya</taxon>
        <taxon>Ascomycota</taxon>
        <taxon>Pezizomycotina</taxon>
        <taxon>Sordariomycetes</taxon>
        <taxon>Sordariomycetidae</taxon>
        <taxon>Sordariales</taxon>
        <taxon>Podosporaceae</taxon>
        <taxon>Podospora</taxon>
    </lineage>
</organism>
<evidence type="ECO:0000313" key="3">
    <source>
        <dbReference type="Proteomes" id="UP001285441"/>
    </source>
</evidence>
<reference evidence="2" key="2">
    <citation type="submission" date="2023-06" db="EMBL/GenBank/DDBJ databases">
        <authorList>
            <consortium name="Lawrence Berkeley National Laboratory"/>
            <person name="Haridas S."/>
            <person name="Hensen N."/>
            <person name="Bonometti L."/>
            <person name="Westerberg I."/>
            <person name="Brannstrom I.O."/>
            <person name="Guillou S."/>
            <person name="Cros-Aarteil S."/>
            <person name="Calhoun S."/>
            <person name="Kuo A."/>
            <person name="Mondo S."/>
            <person name="Pangilinan J."/>
            <person name="Riley R."/>
            <person name="LaButti K."/>
            <person name="Andreopoulos B."/>
            <person name="Lipzen A."/>
            <person name="Chen C."/>
            <person name="Yanf M."/>
            <person name="Daum C."/>
            <person name="Ng V."/>
            <person name="Clum A."/>
            <person name="Steindorff A."/>
            <person name="Ohm R."/>
            <person name="Martin F."/>
            <person name="Silar P."/>
            <person name="Natvig D."/>
            <person name="Lalanne C."/>
            <person name="Gautier V."/>
            <person name="Ament-velasquez S.L."/>
            <person name="Kruys A."/>
            <person name="Hutchinson M.I."/>
            <person name="Powell A.J."/>
            <person name="Barry K."/>
            <person name="Miller A.N."/>
            <person name="Grigoriev I.V."/>
            <person name="Debuchy R."/>
            <person name="Gladieux P."/>
            <person name="Thoren M.H."/>
            <person name="Johannesson H."/>
        </authorList>
    </citation>
    <scope>NUCLEOTIDE SEQUENCE</scope>
    <source>
        <strain evidence="2">CBS 232.78</strain>
    </source>
</reference>
<accession>A0AAE0TZX4</accession>
<sequence length="156" mass="17557">MSVGFGFSVGDFLAALQLVGVVIDALRESSDSKAKFHELLSELYALETALLRVKRIDLDESQHSEKLSTRLTLSTRRATVCGPKMIEERQFLIEESRIQTVIDLKSNWETCFYQGQRVAMSMLFAVHPRLKRAQCPRCMAECGSPFAQEVICPPSD</sequence>
<comment type="caution">
    <text evidence="2">The sequence shown here is derived from an EMBL/GenBank/DDBJ whole genome shotgun (WGS) entry which is preliminary data.</text>
</comment>
<dbReference type="AlphaFoldDB" id="A0AAE0TZX4"/>
<feature type="signal peptide" evidence="1">
    <location>
        <begin position="1"/>
        <end position="21"/>
    </location>
</feature>
<dbReference type="Proteomes" id="UP001285441">
    <property type="component" value="Unassembled WGS sequence"/>
</dbReference>
<proteinExistence type="predicted"/>
<dbReference type="EMBL" id="JAULSW010000004">
    <property type="protein sequence ID" value="KAK3385732.1"/>
    <property type="molecule type" value="Genomic_DNA"/>
</dbReference>
<keyword evidence="3" id="KW-1185">Reference proteome</keyword>
<evidence type="ECO:0000256" key="1">
    <source>
        <dbReference type="SAM" id="SignalP"/>
    </source>
</evidence>